<dbReference type="OrthoDB" id="5624736at2759"/>
<feature type="region of interest" description="Disordered" evidence="1">
    <location>
        <begin position="79"/>
        <end position="106"/>
    </location>
</feature>
<evidence type="ECO:0000313" key="2">
    <source>
        <dbReference type="EMBL" id="OMJ15283.1"/>
    </source>
</evidence>
<proteinExistence type="predicted"/>
<dbReference type="Proteomes" id="UP000187429">
    <property type="component" value="Unassembled WGS sequence"/>
</dbReference>
<reference evidence="3" key="1">
    <citation type="submission" date="2017-01" db="EMBL/GenBank/DDBJ databases">
        <authorList>
            <person name="Wang Y."/>
            <person name="White M."/>
            <person name="Kvist S."/>
            <person name="Moncalvo J.-M."/>
        </authorList>
    </citation>
    <scope>NUCLEOTIDE SEQUENCE [LARGE SCALE GENOMIC DNA]</scope>
    <source>
        <strain evidence="3">ID-206-W2</strain>
    </source>
</reference>
<organism evidence="2 3">
    <name type="scientific">Smittium culicis</name>
    <dbReference type="NCBI Taxonomy" id="133412"/>
    <lineage>
        <taxon>Eukaryota</taxon>
        <taxon>Fungi</taxon>
        <taxon>Fungi incertae sedis</taxon>
        <taxon>Zoopagomycota</taxon>
        <taxon>Kickxellomycotina</taxon>
        <taxon>Harpellomycetes</taxon>
        <taxon>Harpellales</taxon>
        <taxon>Legeriomycetaceae</taxon>
        <taxon>Smittium</taxon>
    </lineage>
</organism>
<keyword evidence="3" id="KW-1185">Reference proteome</keyword>
<dbReference type="AlphaFoldDB" id="A0A1R1XL11"/>
<dbReference type="EMBL" id="LSSM01004303">
    <property type="protein sequence ID" value="OMJ15283.1"/>
    <property type="molecule type" value="Genomic_DNA"/>
</dbReference>
<gene>
    <name evidence="2" type="ORF">AYI69_g8244</name>
</gene>
<accession>A0A1R1XL11</accession>
<sequence>MRGAFRRNSDKKSALLNYRLRWGQGELRAFIVDYMAWSLLGSAAYYSHQQASMIDEMSIKYELEIAELLKIKADLATTGRTRSRSDPLENQAQEPELNKSFDNVVF</sequence>
<evidence type="ECO:0000256" key="1">
    <source>
        <dbReference type="SAM" id="MobiDB-lite"/>
    </source>
</evidence>
<evidence type="ECO:0000313" key="3">
    <source>
        <dbReference type="Proteomes" id="UP000187429"/>
    </source>
</evidence>
<protein>
    <submittedName>
        <fullName evidence="2">Uncharacterized protein</fullName>
    </submittedName>
</protein>
<name>A0A1R1XL11_9FUNG</name>
<comment type="caution">
    <text evidence="2">The sequence shown here is derived from an EMBL/GenBank/DDBJ whole genome shotgun (WGS) entry which is preliminary data.</text>
</comment>